<feature type="domain" description="Fe/B12 periplasmic-binding" evidence="3">
    <location>
        <begin position="40"/>
        <end position="286"/>
    </location>
</feature>
<name>A0A7C5MZW5_9GAMM</name>
<gene>
    <name evidence="4" type="ORF">ENJ98_04020</name>
</gene>
<comment type="caution">
    <text evidence="4">The sequence shown here is derived from an EMBL/GenBank/DDBJ whole genome shotgun (WGS) entry which is preliminary data.</text>
</comment>
<dbReference type="Pfam" id="PF01497">
    <property type="entry name" value="Peripla_BP_2"/>
    <property type="match status" value="1"/>
</dbReference>
<evidence type="ECO:0000256" key="1">
    <source>
        <dbReference type="ARBA" id="ARBA00022729"/>
    </source>
</evidence>
<dbReference type="NCBIfam" id="NF038402">
    <property type="entry name" value="TroA_like"/>
    <property type="match status" value="1"/>
</dbReference>
<sequence length="286" mass="30905">MRALLLPLITLLAVPLPAPANLQVTDDLDHRVTLEAPARRIVTLSPHATELLLALGLESRLVAVADFTDYPRSLDGVPRVASLGPLDRERLLLLRPDLVVAWASGNRPADLRWLERIGIPVYRSEPRTLAEIAESLRKLARLAGVPRAGAEAAGTFERALEAACARRRNAPLLRVYYEIWPSPPMTLGGRHWLNEVLARARLVNVFADVPAGIVTVSREALLARPHDLVLTGNPEAAGGGSRVVPVDPTLERPGPRIVEGLGQLCRNLPTGSSAATDRQATPSGRD</sequence>
<keyword evidence="1 2" id="KW-0732">Signal</keyword>
<protein>
    <submittedName>
        <fullName evidence="4">Cobalamin-binding protein</fullName>
    </submittedName>
</protein>
<feature type="signal peptide" evidence="2">
    <location>
        <begin position="1"/>
        <end position="20"/>
    </location>
</feature>
<accession>A0A7C5MZW5</accession>
<dbReference type="PANTHER" id="PTHR30535">
    <property type="entry name" value="VITAMIN B12-BINDING PROTEIN"/>
    <property type="match status" value="1"/>
</dbReference>
<evidence type="ECO:0000259" key="3">
    <source>
        <dbReference type="PROSITE" id="PS50983"/>
    </source>
</evidence>
<dbReference type="PANTHER" id="PTHR30535:SF34">
    <property type="entry name" value="MOLYBDATE-BINDING PROTEIN MOLA"/>
    <property type="match status" value="1"/>
</dbReference>
<dbReference type="InterPro" id="IPR002491">
    <property type="entry name" value="ABC_transptr_periplasmic_BD"/>
</dbReference>
<dbReference type="SUPFAM" id="SSF53807">
    <property type="entry name" value="Helical backbone' metal receptor"/>
    <property type="match status" value="1"/>
</dbReference>
<proteinExistence type="predicted"/>
<feature type="chain" id="PRO_5028242667" evidence="2">
    <location>
        <begin position="21"/>
        <end position="286"/>
    </location>
</feature>
<evidence type="ECO:0000256" key="2">
    <source>
        <dbReference type="SAM" id="SignalP"/>
    </source>
</evidence>
<dbReference type="InterPro" id="IPR054828">
    <property type="entry name" value="Vit_B12_bind_prot"/>
</dbReference>
<dbReference type="EMBL" id="DROM01000246">
    <property type="protein sequence ID" value="HHH13380.1"/>
    <property type="molecule type" value="Genomic_DNA"/>
</dbReference>
<dbReference type="Proteomes" id="UP000886100">
    <property type="component" value="Unassembled WGS sequence"/>
</dbReference>
<evidence type="ECO:0000313" key="4">
    <source>
        <dbReference type="EMBL" id="HHH13380.1"/>
    </source>
</evidence>
<dbReference type="InterPro" id="IPR050902">
    <property type="entry name" value="ABC_Transporter_SBP"/>
</dbReference>
<dbReference type="Gene3D" id="3.40.50.1980">
    <property type="entry name" value="Nitrogenase molybdenum iron protein domain"/>
    <property type="match status" value="2"/>
</dbReference>
<dbReference type="AlphaFoldDB" id="A0A7C5MZW5"/>
<reference evidence="4" key="1">
    <citation type="journal article" date="2020" name="mSystems">
        <title>Genome- and Community-Level Interaction Insights into Carbon Utilization and Element Cycling Functions of Hydrothermarchaeota in Hydrothermal Sediment.</title>
        <authorList>
            <person name="Zhou Z."/>
            <person name="Liu Y."/>
            <person name="Xu W."/>
            <person name="Pan J."/>
            <person name="Luo Z.H."/>
            <person name="Li M."/>
        </authorList>
    </citation>
    <scope>NUCLEOTIDE SEQUENCE [LARGE SCALE GENOMIC DNA]</scope>
    <source>
        <strain evidence="4">HyVt-535</strain>
    </source>
</reference>
<dbReference type="PROSITE" id="PS50983">
    <property type="entry name" value="FE_B12_PBP"/>
    <property type="match status" value="1"/>
</dbReference>
<organism evidence="4">
    <name type="scientific">Thiolapillus brandeum</name>
    <dbReference type="NCBI Taxonomy" id="1076588"/>
    <lineage>
        <taxon>Bacteria</taxon>
        <taxon>Pseudomonadati</taxon>
        <taxon>Pseudomonadota</taxon>
        <taxon>Gammaproteobacteria</taxon>
        <taxon>Chromatiales</taxon>
        <taxon>Sedimenticolaceae</taxon>
        <taxon>Thiolapillus</taxon>
    </lineage>
</organism>